<evidence type="ECO:0000313" key="9">
    <source>
        <dbReference type="EMBL" id="CAG9816288.1"/>
    </source>
</evidence>
<dbReference type="InterPro" id="IPR011082">
    <property type="entry name" value="Exosome-assoc_fac/DNA_repair"/>
</dbReference>
<organism evidence="9 10">
    <name type="scientific">Phaedon cochleariae</name>
    <name type="common">Mustard beetle</name>
    <dbReference type="NCBI Taxonomy" id="80249"/>
    <lineage>
        <taxon>Eukaryota</taxon>
        <taxon>Metazoa</taxon>
        <taxon>Ecdysozoa</taxon>
        <taxon>Arthropoda</taxon>
        <taxon>Hexapoda</taxon>
        <taxon>Insecta</taxon>
        <taxon>Pterygota</taxon>
        <taxon>Neoptera</taxon>
        <taxon>Endopterygota</taxon>
        <taxon>Coleoptera</taxon>
        <taxon>Polyphaga</taxon>
        <taxon>Cucujiformia</taxon>
        <taxon>Chrysomeloidea</taxon>
        <taxon>Chrysomelidae</taxon>
        <taxon>Chrysomelinae</taxon>
        <taxon>Chrysomelini</taxon>
        <taxon>Phaedon</taxon>
    </lineage>
</organism>
<dbReference type="PANTHER" id="PTHR15341:SF3">
    <property type="entry name" value="NUCLEAR NUCLEIC ACID-BINDING PROTEIN C1D"/>
    <property type="match status" value="1"/>
</dbReference>
<evidence type="ECO:0000256" key="2">
    <source>
        <dbReference type="ARBA" id="ARBA00009154"/>
    </source>
</evidence>
<dbReference type="GO" id="GO:0000460">
    <property type="term" value="P:maturation of 5.8S rRNA"/>
    <property type="evidence" value="ECO:0007669"/>
    <property type="project" value="TreeGrafter"/>
</dbReference>
<comment type="subunit">
    <text evidence="7">Monomer and homodimer.</text>
</comment>
<reference evidence="9" key="1">
    <citation type="submission" date="2022-01" db="EMBL/GenBank/DDBJ databases">
        <authorList>
            <person name="King R."/>
        </authorList>
    </citation>
    <scope>NUCLEOTIDE SEQUENCE</scope>
</reference>
<accession>A0A9N9X1I9</accession>
<dbReference type="GO" id="GO:0005737">
    <property type="term" value="C:cytoplasm"/>
    <property type="evidence" value="ECO:0007669"/>
    <property type="project" value="UniProtKB-SubCell"/>
</dbReference>
<feature type="region of interest" description="Disordered" evidence="8">
    <location>
        <begin position="205"/>
        <end position="227"/>
    </location>
</feature>
<evidence type="ECO:0000256" key="5">
    <source>
        <dbReference type="ARBA" id="ARBA00022884"/>
    </source>
</evidence>
<dbReference type="GO" id="GO:0003677">
    <property type="term" value="F:DNA binding"/>
    <property type="evidence" value="ECO:0007669"/>
    <property type="project" value="UniProtKB-KW"/>
</dbReference>
<dbReference type="GO" id="GO:0003723">
    <property type="term" value="F:RNA binding"/>
    <property type="evidence" value="ECO:0007669"/>
    <property type="project" value="UniProtKB-UniRule"/>
</dbReference>
<evidence type="ECO:0000256" key="6">
    <source>
        <dbReference type="ARBA" id="ARBA00023242"/>
    </source>
</evidence>
<reference evidence="9" key="2">
    <citation type="submission" date="2022-10" db="EMBL/GenBank/DDBJ databases">
        <authorList>
            <consortium name="ENA_rothamsted_submissions"/>
            <consortium name="culmorum"/>
            <person name="King R."/>
        </authorList>
    </citation>
    <scope>NUCLEOTIDE SEQUENCE</scope>
</reference>
<sequence>MWRCENDVDGHRRDVFGMDGGFLRRDRLPGPADSRRLQEHHAVRDSGAPSHAADRRGRPDQHYQDVPAHGGFPQLVACQKLRRIKECGRMDFGDLKDDLSIQQKLTNFNNSIGKIDQMLETLLKSDIYEKLSLKQKVDYDLFLAYNLNTLYWLYLRSKNEDPNKNDVKNQLNRIKEYMVKAKQAHERQTIRPKIDQQAAERFVKHGVGFRKESNNQPPPNKKIKFSD</sequence>
<keyword evidence="5 7" id="KW-0694">RNA-binding</keyword>
<feature type="compositionally biased region" description="Basic and acidic residues" evidence="8">
    <location>
        <begin position="19"/>
        <end position="44"/>
    </location>
</feature>
<dbReference type="EMBL" id="OU896719">
    <property type="protein sequence ID" value="CAG9816288.1"/>
    <property type="molecule type" value="Genomic_DNA"/>
</dbReference>
<comment type="function">
    <text evidence="7">Plays a role in the recruitment of the exosome to pre-rRNA to mediate the 3'-5' end processing of the 5.8S rRNA.</text>
</comment>
<comment type="subcellular location">
    <subcellularLocation>
        <location evidence="7">Cytoplasm</location>
    </subcellularLocation>
    <subcellularLocation>
        <location evidence="7">Nucleus</location>
        <location evidence="7">Nucleolus</location>
    </subcellularLocation>
    <subcellularLocation>
        <location evidence="1 7">Nucleus</location>
    </subcellularLocation>
</comment>
<evidence type="ECO:0000256" key="4">
    <source>
        <dbReference type="ARBA" id="ARBA00022552"/>
    </source>
</evidence>
<evidence type="ECO:0000256" key="8">
    <source>
        <dbReference type="SAM" id="MobiDB-lite"/>
    </source>
</evidence>
<protein>
    <recommendedName>
        <fullName evidence="3 7">Nuclear nucleic acid-binding protein C1D</fullName>
    </recommendedName>
</protein>
<dbReference type="GO" id="GO:0000178">
    <property type="term" value="C:exosome (RNase complex)"/>
    <property type="evidence" value="ECO:0007669"/>
    <property type="project" value="TreeGrafter"/>
</dbReference>
<proteinExistence type="inferred from homology"/>
<keyword evidence="10" id="KW-1185">Reference proteome</keyword>
<dbReference type="GO" id="GO:0010468">
    <property type="term" value="P:regulation of gene expression"/>
    <property type="evidence" value="ECO:0007669"/>
    <property type="project" value="TreeGrafter"/>
</dbReference>
<dbReference type="Pfam" id="PF04000">
    <property type="entry name" value="Sas10_Utp3"/>
    <property type="match status" value="1"/>
</dbReference>
<dbReference type="Proteomes" id="UP001153737">
    <property type="component" value="Chromosome 13"/>
</dbReference>
<keyword evidence="6 7" id="KW-0539">Nucleus</keyword>
<comment type="similarity">
    <text evidence="2 7">Belongs to the C1D family.</text>
</comment>
<feature type="region of interest" description="Disordered" evidence="8">
    <location>
        <begin position="19"/>
        <end position="68"/>
    </location>
</feature>
<dbReference type="PANTHER" id="PTHR15341">
    <property type="entry name" value="SUN-COR STEROID HORMONE RECEPTOR CO-REPRESSOR"/>
    <property type="match status" value="1"/>
</dbReference>
<evidence type="ECO:0000256" key="1">
    <source>
        <dbReference type="ARBA" id="ARBA00004123"/>
    </source>
</evidence>
<keyword evidence="4 7" id="KW-0698">rRNA processing</keyword>
<name>A0A9N9X1I9_PHACE</name>
<dbReference type="OrthoDB" id="1421013at2759"/>
<gene>
    <name evidence="9" type="ORF">PHAECO_LOCUS3750</name>
</gene>
<dbReference type="GO" id="GO:0005730">
    <property type="term" value="C:nucleolus"/>
    <property type="evidence" value="ECO:0007669"/>
    <property type="project" value="UniProtKB-SubCell"/>
</dbReference>
<dbReference type="AlphaFoldDB" id="A0A9N9X1I9"/>
<evidence type="ECO:0000256" key="7">
    <source>
        <dbReference type="RuleBase" id="RU368003"/>
    </source>
</evidence>
<keyword evidence="7" id="KW-0238">DNA-binding</keyword>
<keyword evidence="7" id="KW-0963">Cytoplasm</keyword>
<dbReference type="InterPro" id="IPR007146">
    <property type="entry name" value="Sas10/Utp3/C1D"/>
</dbReference>
<evidence type="ECO:0000256" key="3">
    <source>
        <dbReference type="ARBA" id="ARBA00015212"/>
    </source>
</evidence>
<evidence type="ECO:0000313" key="10">
    <source>
        <dbReference type="Proteomes" id="UP001153737"/>
    </source>
</evidence>
<feature type="compositionally biased region" description="Basic and acidic residues" evidence="8">
    <location>
        <begin position="52"/>
        <end position="63"/>
    </location>
</feature>